<dbReference type="PROSITE" id="PS50847">
    <property type="entry name" value="GRAM_POS_ANCHORING"/>
    <property type="match status" value="1"/>
</dbReference>
<reference evidence="9 10" key="1">
    <citation type="journal article" date="2015" name="Genome Announc.">
        <title>Expanding the biotechnology potential of lactobacilli through comparative genomics of 213 strains and associated genera.</title>
        <authorList>
            <person name="Sun Z."/>
            <person name="Harris H.M."/>
            <person name="McCann A."/>
            <person name="Guo C."/>
            <person name="Argimon S."/>
            <person name="Zhang W."/>
            <person name="Yang X."/>
            <person name="Jeffery I.B."/>
            <person name="Cooney J.C."/>
            <person name="Kagawa T.F."/>
            <person name="Liu W."/>
            <person name="Song Y."/>
            <person name="Salvetti E."/>
            <person name="Wrobel A."/>
            <person name="Rasinkangas P."/>
            <person name="Parkhill J."/>
            <person name="Rea M.C."/>
            <person name="O'Sullivan O."/>
            <person name="Ritari J."/>
            <person name="Douillard F.P."/>
            <person name="Paul Ross R."/>
            <person name="Yang R."/>
            <person name="Briner A.E."/>
            <person name="Felis G.E."/>
            <person name="de Vos W.M."/>
            <person name="Barrangou R."/>
            <person name="Klaenhammer T.R."/>
            <person name="Caufield P.W."/>
            <person name="Cui Y."/>
            <person name="Zhang H."/>
            <person name="O'Toole P.W."/>
        </authorList>
    </citation>
    <scope>NUCLEOTIDE SEQUENCE [LARGE SCALE GENOMIC DNA]</scope>
    <source>
        <strain evidence="9 10">DSM 16634</strain>
    </source>
</reference>
<dbReference type="InterPro" id="IPR041033">
    <property type="entry name" value="SpaA_PFL_dom_1"/>
</dbReference>
<keyword evidence="2" id="KW-0134">Cell wall</keyword>
<dbReference type="RefSeq" id="WP_025087980.1">
    <property type="nucleotide sequence ID" value="NZ_AZFT01000043.1"/>
</dbReference>
<dbReference type="InterPro" id="IPR013783">
    <property type="entry name" value="Ig-like_fold"/>
</dbReference>
<dbReference type="EMBL" id="AZFT01000043">
    <property type="protein sequence ID" value="KRL85134.1"/>
    <property type="molecule type" value="Genomic_DNA"/>
</dbReference>
<dbReference type="STRING" id="1423724.FC32_GL000178"/>
<dbReference type="GO" id="GO:0007155">
    <property type="term" value="P:cell adhesion"/>
    <property type="evidence" value="ECO:0007669"/>
    <property type="project" value="InterPro"/>
</dbReference>
<dbReference type="InterPro" id="IPR011252">
    <property type="entry name" value="Fibrogen-bd_dom1"/>
</dbReference>
<dbReference type="eggNOG" id="COG4932">
    <property type="taxonomic scope" value="Bacteria"/>
</dbReference>
<evidence type="ECO:0000256" key="3">
    <source>
        <dbReference type="ARBA" id="ARBA00022525"/>
    </source>
</evidence>
<feature type="compositionally biased region" description="Low complexity" evidence="6">
    <location>
        <begin position="1243"/>
        <end position="1272"/>
    </location>
</feature>
<feature type="domain" description="Gram-positive cocci surface proteins LPxTG" evidence="8">
    <location>
        <begin position="1293"/>
        <end position="1328"/>
    </location>
</feature>
<evidence type="ECO:0000256" key="2">
    <source>
        <dbReference type="ARBA" id="ARBA00022512"/>
    </source>
</evidence>
<sequence length="1328" mass="146138">MKRTNRWLTRLVTSLVVIFGFLSFSHTVRADGGKELTNVITDVSLWDVGNGETLKPDSSGTYRLTKDVSYRFESKFDLSKYDGNLEDGDYFTFTIPAPITVNNTSFDLIDKDTNIAVGNAVVTSNGSENGGTVKITLKNLAAYLQKKGGTQVQGVKGTFYTDFTVTKVISSQTITYTSSETSKIITHTISVKERGENDYTEGIKRENFSKNGGVMKEEQWSSPTLNKSGNYIHNWYLRINTNQTSYDTITLYDNIPSDSAPMQFIPEKLKVYSGYFNSSLNLAEPQLLTEGKDYTIEYNSSYTSYKLKLLNTSTRLGANGKPAAYNVYYSTTSPANGTTVVNELSMQGGEKLVVLNTKTTKTVNRAERSTKITTGGTIQLDTGYRITLYKQDSETGDLLKGAEFEITSPSGSKETVTTDENGVAQSKIYSASEVAKGQFTVVETKAPEGYELDNTPIKVSVGEAGVIRRIQNTRKKVAIPVTKKWDDANNQDGTRPKEVKVQLLANGKEVDGSELTLSADNNWSGSFENLNAYDKNGKKIDYSIKEIDVSNDYTSKISGDAAKGYVITNTHTPAKTEISGTKTWNDSNDQDGKRPNSITVNLLADGKVVDKQVVTANTNWSYKFSNLAKYQNGKEIKYTITEDPVKNYTTQVDGYNITNSYTPETVDIKATKNWNDNDDQDGKRPSQITVNLLADGQKVDSKQISAANDGTWTAEFTGLPKYKNGKEIKYTITEDEVANYSTQIDGYNITNSYTPETVDIKATKNWDDNDNQDGKRPSQITVNLLADGQKVDSKQISAANDGTWTADFTGLPKYKNGQEIKYTVTEEAVAEYESTITDFNIVNKYIPKTIEYKVTKAWDDNNNQDGKRPDQITVQLYKSVAGSEPVAVPGKTLTLTTENKVDDNTWSASFTDLPQFEKGQEISYSVKEVDTPDGYTSNVSGQLITNSHTPETVVISGTKVWNDNNDQDGKRTTSVKIQILNGDQVVDEIETSKDKNWSFESKELPKYENGQEINYTVKEVAVAAYETTITKDSDGKYTLTNSHTPEKIDLTGQKSWNDNDDQDGMRPASITVELLANGKATGKTATTSAAQNWTYSFTGVDRYQDGKEIAYSVKEVDTPAGYTSQVAGLNITNSHQPETIDVSGTKTWNDNNDQDKIRPTTITVHLLADGKDTGLTATASAATDWKYSFKNVAKYNNGKKVTYTVVEDEVAGYTATVDGMNVTNTHTPTTKEETPPPSPNNPDKPTTPNTPGSSNNTPPKSDTPVPPTTTSVLKENNVPTKSSSKTTSNSNSLPATNGIDEPFYLIIGLILELLGLSGAVYLVRRKKN</sequence>
<dbReference type="SUPFAM" id="SSF49401">
    <property type="entry name" value="Bacterial adhesins"/>
    <property type="match status" value="2"/>
</dbReference>
<keyword evidence="4" id="KW-0732">Signal</keyword>
<keyword evidence="7" id="KW-1133">Transmembrane helix</keyword>
<dbReference type="Pfam" id="PF05738">
    <property type="entry name" value="Cna_B"/>
    <property type="match status" value="8"/>
</dbReference>
<dbReference type="InterPro" id="IPR008454">
    <property type="entry name" value="Collagen-bd_Cna-like_B-typ_dom"/>
</dbReference>
<comment type="caution">
    <text evidence="9">The sequence shown here is derived from an EMBL/GenBank/DDBJ whole genome shotgun (WGS) entry which is preliminary data.</text>
</comment>
<comment type="subcellular location">
    <subcellularLocation>
        <location evidence="1">Secreted</location>
        <location evidence="1">Cell wall</location>
    </subcellularLocation>
</comment>
<dbReference type="InterPro" id="IPR008966">
    <property type="entry name" value="Adhesion_dom_sf"/>
</dbReference>
<gene>
    <name evidence="9" type="ORF">FC32_GL000178</name>
</gene>
<dbReference type="PATRIC" id="fig|1423724.4.peg.186"/>
<keyword evidence="3" id="KW-0964">Secreted</keyword>
<protein>
    <submittedName>
        <fullName evidence="9">AggL protein</fullName>
    </submittedName>
</protein>
<keyword evidence="10" id="KW-1185">Reference proteome</keyword>
<accession>A0A0R1TWH8</accession>
<evidence type="ECO:0000256" key="6">
    <source>
        <dbReference type="SAM" id="MobiDB-lite"/>
    </source>
</evidence>
<dbReference type="InterPro" id="IPR019931">
    <property type="entry name" value="LPXTG_anchor"/>
</dbReference>
<dbReference type="NCBIfam" id="TIGR01167">
    <property type="entry name" value="LPXTG_anchor"/>
    <property type="match status" value="1"/>
</dbReference>
<keyword evidence="5" id="KW-0572">Peptidoglycan-anchor</keyword>
<dbReference type="Gene3D" id="2.60.40.1280">
    <property type="match status" value="1"/>
</dbReference>
<evidence type="ECO:0000256" key="4">
    <source>
        <dbReference type="ARBA" id="ARBA00022729"/>
    </source>
</evidence>
<evidence type="ECO:0000256" key="7">
    <source>
        <dbReference type="SAM" id="Phobius"/>
    </source>
</evidence>
<name>A0A0R1TWH8_9LACO</name>
<feature type="compositionally biased region" description="Low complexity" evidence="6">
    <location>
        <begin position="1280"/>
        <end position="1292"/>
    </location>
</feature>
<organism evidence="9 10">
    <name type="scientific">Ligilactobacillus apodemi DSM 16634 = JCM 16172</name>
    <dbReference type="NCBI Taxonomy" id="1423724"/>
    <lineage>
        <taxon>Bacteria</taxon>
        <taxon>Bacillati</taxon>
        <taxon>Bacillota</taxon>
        <taxon>Bacilli</taxon>
        <taxon>Lactobacillales</taxon>
        <taxon>Lactobacillaceae</taxon>
        <taxon>Ligilactobacillus</taxon>
    </lineage>
</organism>
<evidence type="ECO:0000313" key="10">
    <source>
        <dbReference type="Proteomes" id="UP000051324"/>
    </source>
</evidence>
<dbReference type="CDD" id="cd00222">
    <property type="entry name" value="CollagenBindB"/>
    <property type="match status" value="8"/>
</dbReference>
<dbReference type="Proteomes" id="UP000051324">
    <property type="component" value="Unassembled WGS sequence"/>
</dbReference>
<dbReference type="Pfam" id="PF17802">
    <property type="entry name" value="SpaA"/>
    <property type="match status" value="1"/>
</dbReference>
<dbReference type="OrthoDB" id="1744455at2"/>
<evidence type="ECO:0000259" key="8">
    <source>
        <dbReference type="PROSITE" id="PS50847"/>
    </source>
</evidence>
<feature type="region of interest" description="Disordered" evidence="6">
    <location>
        <begin position="1217"/>
        <end position="1297"/>
    </location>
</feature>
<dbReference type="Gene3D" id="2.60.40.1140">
    <property type="entry name" value="Collagen-binding surface protein Cna, B-type domain"/>
    <property type="match status" value="8"/>
</dbReference>
<evidence type="ECO:0000313" key="9">
    <source>
        <dbReference type="EMBL" id="KRL85134.1"/>
    </source>
</evidence>
<dbReference type="SUPFAM" id="SSF49478">
    <property type="entry name" value="Cna protein B-type domain"/>
    <property type="match status" value="9"/>
</dbReference>
<evidence type="ECO:0000256" key="5">
    <source>
        <dbReference type="ARBA" id="ARBA00023088"/>
    </source>
</evidence>
<proteinExistence type="predicted"/>
<evidence type="ECO:0000256" key="1">
    <source>
        <dbReference type="ARBA" id="ARBA00004191"/>
    </source>
</evidence>
<feature type="transmembrane region" description="Helical" evidence="7">
    <location>
        <begin position="1303"/>
        <end position="1323"/>
    </location>
</feature>
<keyword evidence="7" id="KW-0812">Transmembrane</keyword>
<dbReference type="Gene3D" id="2.60.40.10">
    <property type="entry name" value="Immunoglobulins"/>
    <property type="match status" value="1"/>
</dbReference>
<keyword evidence="7" id="KW-0472">Membrane</keyword>